<dbReference type="Proteomes" id="UP000494256">
    <property type="component" value="Unassembled WGS sequence"/>
</dbReference>
<dbReference type="GO" id="GO:0005634">
    <property type="term" value="C:nucleus"/>
    <property type="evidence" value="ECO:0007669"/>
    <property type="project" value="UniProtKB-SubCell"/>
</dbReference>
<dbReference type="GO" id="GO:0008270">
    <property type="term" value="F:zinc ion binding"/>
    <property type="evidence" value="ECO:0007669"/>
    <property type="project" value="UniProtKB-UniRule"/>
</dbReference>
<feature type="compositionally biased region" description="Basic residues" evidence="9">
    <location>
        <begin position="438"/>
        <end position="452"/>
    </location>
</feature>
<feature type="domain" description="C2H2-type" evidence="10">
    <location>
        <begin position="617"/>
        <end position="645"/>
    </location>
</feature>
<dbReference type="GO" id="GO:0000981">
    <property type="term" value="F:DNA-binding transcription factor activity, RNA polymerase II-specific"/>
    <property type="evidence" value="ECO:0007669"/>
    <property type="project" value="TreeGrafter"/>
</dbReference>
<feature type="binding site" evidence="8">
    <location>
        <position position="48"/>
    </location>
    <ligand>
        <name>Zn(2+)</name>
        <dbReference type="ChEBI" id="CHEBI:29105"/>
    </ligand>
</feature>
<keyword evidence="5 8" id="KW-0862">Zinc</keyword>
<evidence type="ECO:0000256" key="1">
    <source>
        <dbReference type="ARBA" id="ARBA00004123"/>
    </source>
</evidence>
<gene>
    <name evidence="12" type="ORF">APLA_LOCUS10852</name>
</gene>
<dbReference type="SMART" id="SM00868">
    <property type="entry name" value="zf-AD"/>
    <property type="match status" value="1"/>
</dbReference>
<dbReference type="SMART" id="SM00355">
    <property type="entry name" value="ZnF_C2H2"/>
    <property type="match status" value="10"/>
</dbReference>
<dbReference type="SUPFAM" id="SSF57716">
    <property type="entry name" value="Glucocorticoid receptor-like (DNA-binding domain)"/>
    <property type="match status" value="1"/>
</dbReference>
<sequence length="866" mass="101241">MPGLKICRICLSSGIKLYKYDRYDLKKYYEQIVGSKINERDAFPRHFCYECAAILHKFHKFKEKCYNGHKVLQELLQKGPISLKSVRYIEKQNKYLQSSLNIITVNHRVKTFIVKSKEKPNLNKTEPIEFDLDTASLSDYDDYMNLENEAEKLPPLPELVDVNKKIEDDEEKIDAEEEKVNVNADVYVEEKTEVDDEKQDIVHKEINVDEEKTNINEEKISDTSNIIEIEKIFTEDEKLESDEEKVFLKISLKSVRYIEKQNKYLQSSLNIITVNHRVKTFIVKSKEKPNLNKTEPIEFDLDTASLSDYDDYMNLENEAEKLPPLPELVDVNKKIEDDEEKIDAEEEKVNVNADVYVEEKTEVDDEKQDIVHKEINVDEEKTNINEEKISDTSNIIEIEKIFTEDEKLESDEEKVFVNDIKLSSDEELVEKKPLQVTPKKKKSTKGSKKKKKGNDEDTDKKAKKFEITSKKKTELDSNNWLKFNLSEEEAIEEFKARAQHKRFISAEFKCNDCLKGFSKEDMLNRHIKLRHSESVGPIECRFCHMRFKWKCFLRKHMRQHYTKFKCLRCELVCPLEQTALFHEEYHNGVTRKCEHCGEEFKHLTTYYTHLRTHRSEHVCTLCGASFVSAIGLRIHKKIKHVNAEPGDTQGDQGDEEYCKRCDIKFETKKAFEEHLIHSAMHVDGIEDLEVQVPLGTNLRKRRHNVKRLSRIPTDCHVCGKHFSTQAACRKHHLAEHPRTSFFAPNERHICEICGMSLAPGSVSSHLNTHTRVKLYSCSTCGRQFNSKGGMTKHQLTHTSEKPVACTLCDKRFKQTSNMKLHYRTFHLKEPYPKRNRKKKSEEGSGSKLEEYPPEESDENITLDRWP</sequence>
<accession>A0A8S1AIR8</accession>
<evidence type="ECO:0000256" key="8">
    <source>
        <dbReference type="PROSITE-ProRule" id="PRU01263"/>
    </source>
</evidence>
<feature type="compositionally biased region" description="Acidic residues" evidence="9">
    <location>
        <begin position="851"/>
        <end position="860"/>
    </location>
</feature>
<comment type="subcellular location">
    <subcellularLocation>
        <location evidence="1">Nucleus</location>
    </subcellularLocation>
</comment>
<keyword evidence="4 7" id="KW-0863">Zinc-finger</keyword>
<evidence type="ECO:0000313" key="12">
    <source>
        <dbReference type="EMBL" id="CAB3244871.1"/>
    </source>
</evidence>
<dbReference type="AlphaFoldDB" id="A0A8S1AIR8"/>
<evidence type="ECO:0000256" key="9">
    <source>
        <dbReference type="SAM" id="MobiDB-lite"/>
    </source>
</evidence>
<feature type="domain" description="C2H2-type" evidence="10">
    <location>
        <begin position="591"/>
        <end position="618"/>
    </location>
</feature>
<dbReference type="PROSITE" id="PS50157">
    <property type="entry name" value="ZINC_FINGER_C2H2_2"/>
    <property type="match status" value="6"/>
</dbReference>
<evidence type="ECO:0000259" key="10">
    <source>
        <dbReference type="PROSITE" id="PS50157"/>
    </source>
</evidence>
<evidence type="ECO:0000256" key="4">
    <source>
        <dbReference type="ARBA" id="ARBA00022771"/>
    </source>
</evidence>
<feature type="domain" description="C2H2-type" evidence="10">
    <location>
        <begin position="775"/>
        <end position="802"/>
    </location>
</feature>
<evidence type="ECO:0000256" key="3">
    <source>
        <dbReference type="ARBA" id="ARBA00022737"/>
    </source>
</evidence>
<feature type="binding site" evidence="8">
    <location>
        <position position="7"/>
    </location>
    <ligand>
        <name>Zn(2+)</name>
        <dbReference type="ChEBI" id="CHEBI:29105"/>
    </ligand>
</feature>
<dbReference type="Pfam" id="PF00096">
    <property type="entry name" value="zf-C2H2"/>
    <property type="match status" value="3"/>
</dbReference>
<dbReference type="FunFam" id="3.30.160.60:FF:000100">
    <property type="entry name" value="Zinc finger 45-like"/>
    <property type="match status" value="1"/>
</dbReference>
<feature type="compositionally biased region" description="Basic and acidic residues" evidence="9">
    <location>
        <begin position="839"/>
        <end position="850"/>
    </location>
</feature>
<feature type="domain" description="C2H2-type" evidence="10">
    <location>
        <begin position="803"/>
        <end position="831"/>
    </location>
</feature>
<dbReference type="Gene3D" id="3.40.1800.20">
    <property type="match status" value="1"/>
</dbReference>
<dbReference type="InterPro" id="IPR013087">
    <property type="entry name" value="Znf_C2H2_type"/>
</dbReference>
<dbReference type="PANTHER" id="PTHR24394">
    <property type="entry name" value="ZINC FINGER PROTEIN"/>
    <property type="match status" value="1"/>
</dbReference>
<dbReference type="Pfam" id="PF07776">
    <property type="entry name" value="zf-AD"/>
    <property type="match status" value="1"/>
</dbReference>
<feature type="domain" description="C2H2-type" evidence="10">
    <location>
        <begin position="538"/>
        <end position="560"/>
    </location>
</feature>
<dbReference type="PANTHER" id="PTHR24394:SF29">
    <property type="entry name" value="MYONEURIN"/>
    <property type="match status" value="1"/>
</dbReference>
<feature type="domain" description="C2H2-type" evidence="10">
    <location>
        <begin position="508"/>
        <end position="536"/>
    </location>
</feature>
<dbReference type="EMBL" id="CADEBD010000322">
    <property type="protein sequence ID" value="CAB3244871.1"/>
    <property type="molecule type" value="Genomic_DNA"/>
</dbReference>
<evidence type="ECO:0000259" key="11">
    <source>
        <dbReference type="PROSITE" id="PS51915"/>
    </source>
</evidence>
<dbReference type="PROSITE" id="PS51915">
    <property type="entry name" value="ZAD"/>
    <property type="match status" value="1"/>
</dbReference>
<organism evidence="12 13">
    <name type="scientific">Arctia plantaginis</name>
    <name type="common">Wood tiger moth</name>
    <name type="synonym">Phalaena plantaginis</name>
    <dbReference type="NCBI Taxonomy" id="874455"/>
    <lineage>
        <taxon>Eukaryota</taxon>
        <taxon>Metazoa</taxon>
        <taxon>Ecdysozoa</taxon>
        <taxon>Arthropoda</taxon>
        <taxon>Hexapoda</taxon>
        <taxon>Insecta</taxon>
        <taxon>Pterygota</taxon>
        <taxon>Neoptera</taxon>
        <taxon>Endopterygota</taxon>
        <taxon>Lepidoptera</taxon>
        <taxon>Glossata</taxon>
        <taxon>Ditrysia</taxon>
        <taxon>Noctuoidea</taxon>
        <taxon>Erebidae</taxon>
        <taxon>Arctiinae</taxon>
        <taxon>Arctia</taxon>
    </lineage>
</organism>
<evidence type="ECO:0000256" key="7">
    <source>
        <dbReference type="PROSITE-ProRule" id="PRU00042"/>
    </source>
</evidence>
<dbReference type="PROSITE" id="PS00028">
    <property type="entry name" value="ZINC_FINGER_C2H2_1"/>
    <property type="match status" value="7"/>
</dbReference>
<dbReference type="SUPFAM" id="SSF57667">
    <property type="entry name" value="beta-beta-alpha zinc fingers"/>
    <property type="match status" value="3"/>
</dbReference>
<feature type="region of interest" description="Disordered" evidence="9">
    <location>
        <begin position="823"/>
        <end position="866"/>
    </location>
</feature>
<comment type="caution">
    <text evidence="12">The sequence shown here is derived from an EMBL/GenBank/DDBJ whole genome shotgun (WGS) entry which is preliminary data.</text>
</comment>
<name>A0A8S1AIR8_ARCPL</name>
<evidence type="ECO:0000256" key="6">
    <source>
        <dbReference type="ARBA" id="ARBA00023242"/>
    </source>
</evidence>
<protein>
    <submittedName>
        <fullName evidence="12">Uncharacterized protein</fullName>
    </submittedName>
</protein>
<evidence type="ECO:0000256" key="2">
    <source>
        <dbReference type="ARBA" id="ARBA00022723"/>
    </source>
</evidence>
<dbReference type="InterPro" id="IPR012934">
    <property type="entry name" value="Znf_AD"/>
</dbReference>
<feature type="domain" description="ZAD" evidence="11">
    <location>
        <begin position="5"/>
        <end position="75"/>
    </location>
</feature>
<keyword evidence="6" id="KW-0539">Nucleus</keyword>
<dbReference type="OrthoDB" id="204980at2759"/>
<keyword evidence="2 8" id="KW-0479">Metal-binding</keyword>
<feature type="binding site" evidence="8">
    <location>
        <position position="51"/>
    </location>
    <ligand>
        <name>Zn(2+)</name>
        <dbReference type="ChEBI" id="CHEBI:29105"/>
    </ligand>
</feature>
<keyword evidence="3" id="KW-0677">Repeat</keyword>
<dbReference type="Gene3D" id="3.30.160.60">
    <property type="entry name" value="Classic Zinc Finger"/>
    <property type="match status" value="4"/>
</dbReference>
<dbReference type="InterPro" id="IPR036236">
    <property type="entry name" value="Znf_C2H2_sf"/>
</dbReference>
<feature type="binding site" evidence="8">
    <location>
        <position position="10"/>
    </location>
    <ligand>
        <name>Zn(2+)</name>
        <dbReference type="ChEBI" id="CHEBI:29105"/>
    </ligand>
</feature>
<evidence type="ECO:0000256" key="5">
    <source>
        <dbReference type="ARBA" id="ARBA00022833"/>
    </source>
</evidence>
<feature type="region of interest" description="Disordered" evidence="9">
    <location>
        <begin position="431"/>
        <end position="461"/>
    </location>
</feature>
<evidence type="ECO:0000313" key="13">
    <source>
        <dbReference type="Proteomes" id="UP000494256"/>
    </source>
</evidence>
<proteinExistence type="predicted"/>
<reference evidence="12 13" key="1">
    <citation type="submission" date="2020-04" db="EMBL/GenBank/DDBJ databases">
        <authorList>
            <person name="Wallbank WR R."/>
            <person name="Pardo Diaz C."/>
            <person name="Kozak K."/>
            <person name="Martin S."/>
            <person name="Jiggins C."/>
            <person name="Moest M."/>
            <person name="Warren A I."/>
            <person name="Byers J.R.P. K."/>
            <person name="Montejo-Kovacevich G."/>
            <person name="Yen C E."/>
        </authorList>
    </citation>
    <scope>NUCLEOTIDE SEQUENCE [LARGE SCALE GENOMIC DNA]</scope>
</reference>